<dbReference type="STRING" id="93759.A0A1R3JYP6"/>
<feature type="transmembrane region" description="Helical" evidence="4">
    <location>
        <begin position="41"/>
        <end position="64"/>
    </location>
</feature>
<dbReference type="EMBL" id="AWUE01015004">
    <property type="protein sequence ID" value="OMO99992.1"/>
    <property type="molecule type" value="Genomic_DNA"/>
</dbReference>
<comment type="caution">
    <text evidence="5">The sequence shown here is derived from an EMBL/GenBank/DDBJ whole genome shotgun (WGS) entry which is preliminary data.</text>
</comment>
<name>A0A1R3JYP6_9ROSI</name>
<keyword evidence="3 4" id="KW-0472">Membrane</keyword>
<evidence type="ECO:0000313" key="6">
    <source>
        <dbReference type="Proteomes" id="UP000187203"/>
    </source>
</evidence>
<evidence type="ECO:0000256" key="3">
    <source>
        <dbReference type="ARBA" id="ARBA00023136"/>
    </source>
</evidence>
<evidence type="ECO:0000256" key="1">
    <source>
        <dbReference type="ARBA" id="ARBA00022692"/>
    </source>
</evidence>
<accession>A0A1R3JYP6</accession>
<evidence type="ECO:0000256" key="2">
    <source>
        <dbReference type="ARBA" id="ARBA00022989"/>
    </source>
</evidence>
<dbReference type="GO" id="GO:0022857">
    <property type="term" value="F:transmembrane transporter activity"/>
    <property type="evidence" value="ECO:0007669"/>
    <property type="project" value="InterPro"/>
</dbReference>
<evidence type="ECO:0000256" key="4">
    <source>
        <dbReference type="SAM" id="Phobius"/>
    </source>
</evidence>
<dbReference type="GO" id="GO:0016020">
    <property type="term" value="C:membrane"/>
    <property type="evidence" value="ECO:0007669"/>
    <property type="project" value="InterPro"/>
</dbReference>
<dbReference type="AlphaFoldDB" id="A0A1R3JYP6"/>
<keyword evidence="1 4" id="KW-0812">Transmembrane</keyword>
<sequence>MMARRMYWYKDVVPFTAMAALQCANVGLNIVFKAATLKGMSFYIFITYSHAIGTILLLPLSFMFPRTTVLPPLKLHIVFRLFLLGLIGY</sequence>
<proteinExistence type="predicted"/>
<keyword evidence="6" id="KW-1185">Reference proteome</keyword>
<reference evidence="6" key="1">
    <citation type="submission" date="2013-09" db="EMBL/GenBank/DDBJ databases">
        <title>Corchorus olitorius genome sequencing.</title>
        <authorList>
            <person name="Alam M."/>
            <person name="Haque M.S."/>
            <person name="Islam M.S."/>
            <person name="Emdad E.M."/>
            <person name="Islam M.M."/>
            <person name="Ahmed B."/>
            <person name="Halim A."/>
            <person name="Hossen Q.M.M."/>
            <person name="Hossain M.Z."/>
            <person name="Ahmed R."/>
            <person name="Khan M.M."/>
            <person name="Islam R."/>
            <person name="Rashid M.M."/>
            <person name="Khan S.A."/>
            <person name="Rahman M.S."/>
            <person name="Alam M."/>
            <person name="Yahiya A.S."/>
            <person name="Khan M.S."/>
            <person name="Azam M.S."/>
            <person name="Haque T."/>
            <person name="Lashkar M.Z.H."/>
            <person name="Akhand A.I."/>
            <person name="Morshed G."/>
            <person name="Roy S."/>
            <person name="Uddin K.S."/>
            <person name="Rabeya T."/>
            <person name="Hossain A.S."/>
            <person name="Chowdhury A."/>
            <person name="Snigdha A.R."/>
            <person name="Mortoza M.S."/>
            <person name="Matin S.A."/>
            <person name="Hoque S.M.E."/>
            <person name="Islam M.K."/>
            <person name="Roy D.K."/>
            <person name="Haider R."/>
            <person name="Moosa M.M."/>
            <person name="Elias S.M."/>
            <person name="Hasan A.M."/>
            <person name="Jahan S."/>
            <person name="Shafiuddin M."/>
            <person name="Mahmood N."/>
            <person name="Shommy N.S."/>
        </authorList>
    </citation>
    <scope>NUCLEOTIDE SEQUENCE [LARGE SCALE GENOMIC DNA]</scope>
    <source>
        <strain evidence="6">cv. O-4</strain>
    </source>
</reference>
<keyword evidence="2 4" id="KW-1133">Transmembrane helix</keyword>
<evidence type="ECO:0000313" key="5">
    <source>
        <dbReference type="EMBL" id="OMO99992.1"/>
    </source>
</evidence>
<organism evidence="5 6">
    <name type="scientific">Corchorus olitorius</name>
    <dbReference type="NCBI Taxonomy" id="93759"/>
    <lineage>
        <taxon>Eukaryota</taxon>
        <taxon>Viridiplantae</taxon>
        <taxon>Streptophyta</taxon>
        <taxon>Embryophyta</taxon>
        <taxon>Tracheophyta</taxon>
        <taxon>Spermatophyta</taxon>
        <taxon>Magnoliopsida</taxon>
        <taxon>eudicotyledons</taxon>
        <taxon>Gunneridae</taxon>
        <taxon>Pentapetalae</taxon>
        <taxon>rosids</taxon>
        <taxon>malvids</taxon>
        <taxon>Malvales</taxon>
        <taxon>Malvaceae</taxon>
        <taxon>Grewioideae</taxon>
        <taxon>Apeibeae</taxon>
        <taxon>Corchorus</taxon>
    </lineage>
</organism>
<gene>
    <name evidence="5" type="ORF">COLO4_12991</name>
</gene>
<dbReference type="Proteomes" id="UP000187203">
    <property type="component" value="Unassembled WGS sequence"/>
</dbReference>
<dbReference type="PANTHER" id="PTHR31218">
    <property type="entry name" value="WAT1-RELATED PROTEIN"/>
    <property type="match status" value="1"/>
</dbReference>
<dbReference type="InterPro" id="IPR030184">
    <property type="entry name" value="WAT1-related"/>
</dbReference>
<protein>
    <submittedName>
        <fullName evidence="5">Auxin-induced protein 5NG4</fullName>
    </submittedName>
</protein>
<dbReference type="OrthoDB" id="1727045at2759"/>